<protein>
    <submittedName>
        <fullName evidence="1">Uncharacterized protein</fullName>
    </submittedName>
</protein>
<dbReference type="EMBL" id="QOVI01000002">
    <property type="protein sequence ID" value="RXG16552.1"/>
    <property type="molecule type" value="Genomic_DNA"/>
</dbReference>
<comment type="caution">
    <text evidence="1">The sequence shown here is derived from an EMBL/GenBank/DDBJ whole genome shotgun (WGS) entry which is preliminary data.</text>
</comment>
<dbReference type="AlphaFoldDB" id="A0A4Q0NYZ6"/>
<evidence type="ECO:0000313" key="1">
    <source>
        <dbReference type="EMBL" id="RXG16552.1"/>
    </source>
</evidence>
<dbReference type="Proteomes" id="UP000289821">
    <property type="component" value="Unassembled WGS sequence"/>
</dbReference>
<proteinExistence type="predicted"/>
<name>A0A4Q0NYZ6_9FLAO</name>
<organism evidence="1 2">
    <name type="scientific">Leeuwenhoekiella aestuarii</name>
    <dbReference type="NCBI Taxonomy" id="2249426"/>
    <lineage>
        <taxon>Bacteria</taxon>
        <taxon>Pseudomonadati</taxon>
        <taxon>Bacteroidota</taxon>
        <taxon>Flavobacteriia</taxon>
        <taxon>Flavobacteriales</taxon>
        <taxon>Flavobacteriaceae</taxon>
        <taxon>Leeuwenhoekiella</taxon>
    </lineage>
</organism>
<accession>A0A4Q0NYZ6</accession>
<reference evidence="1 2" key="1">
    <citation type="submission" date="2018-07" db="EMBL/GenBank/DDBJ databases">
        <title>Leeuwenhoekiella genomics.</title>
        <authorList>
            <person name="Tahon G."/>
            <person name="Willems A."/>
        </authorList>
    </citation>
    <scope>NUCLEOTIDE SEQUENCE [LARGE SCALE GENOMIC DNA]</scope>
    <source>
        <strain evidence="1 2">R-50232</strain>
    </source>
</reference>
<gene>
    <name evidence="1" type="ORF">DSM04_102125</name>
</gene>
<evidence type="ECO:0000313" key="2">
    <source>
        <dbReference type="Proteomes" id="UP000289821"/>
    </source>
</evidence>
<keyword evidence="2" id="KW-1185">Reference proteome</keyword>
<sequence>MSILIKIPLIGKYKIRLGEDWLLYESANNAD</sequence>